<gene>
    <name evidence="1" type="ordered locus">Calow_0837</name>
</gene>
<evidence type="ECO:0000313" key="2">
    <source>
        <dbReference type="Proteomes" id="UP000006889"/>
    </source>
</evidence>
<dbReference type="EMBL" id="CP002216">
    <property type="protein sequence ID" value="ADQ04405.1"/>
    <property type="molecule type" value="Genomic_DNA"/>
</dbReference>
<keyword evidence="2" id="KW-1185">Reference proteome</keyword>
<name>E4Q631_CALOW</name>
<reference key="1">
    <citation type="submission" date="2010-09" db="EMBL/GenBank/DDBJ databases">
        <title>Complete sequence of Caldicellulosiruptor owensensis OL.</title>
        <authorList>
            <consortium name="US DOE Joint Genome Institute"/>
            <person name="Lucas S."/>
            <person name="Copeland A."/>
            <person name="Lapidus A."/>
            <person name="Cheng J.-F."/>
            <person name="Bruce D."/>
            <person name="Goodwin L."/>
            <person name="Pitluck S."/>
            <person name="Davenport K."/>
            <person name="Detter J.C."/>
            <person name="Han C."/>
            <person name="Tapia R."/>
            <person name="Land M."/>
            <person name="Hauser L."/>
            <person name="Chang Y.-J."/>
            <person name="Jeffries C."/>
            <person name="Kyrpides N."/>
            <person name="Ivanova N."/>
            <person name="Mikhailova N."/>
            <person name="Blumer-Schuette S.E."/>
            <person name="Kelly R.M."/>
            <person name="Woyke T."/>
        </authorList>
    </citation>
    <scope>NUCLEOTIDE SEQUENCE</scope>
    <source>
        <strain>OL</strain>
    </source>
</reference>
<proteinExistence type="predicted"/>
<evidence type="ECO:0000313" key="1">
    <source>
        <dbReference type="EMBL" id="ADQ04405.1"/>
    </source>
</evidence>
<dbReference type="HOGENOM" id="CLU_3197273_0_0_9"/>
<reference evidence="1 2" key="2">
    <citation type="journal article" date="2011" name="J. Bacteriol.">
        <title>Complete genome sequences for the anaerobic, extremely thermophilic plant biomass-degrading bacteria Caldicellulosiruptor hydrothermalis, Caldicellulosiruptor kristjanssonii, Caldicellulosiruptor kronotskyensis, Caldicellulosiruptor owensenis, and Caldicellulosiruptor lactoaceticus.</title>
        <authorList>
            <person name="Blumer-Schuette S.E."/>
            <person name="Ozdemir I."/>
            <person name="Mistry D."/>
            <person name="Lucas S."/>
            <person name="Lapidus A."/>
            <person name="Cheng J.F."/>
            <person name="Goodwin L.A."/>
            <person name="Pitluck S."/>
            <person name="Land M.L."/>
            <person name="Hauser L.J."/>
            <person name="Woyke T."/>
            <person name="Mikhailova N."/>
            <person name="Pati A."/>
            <person name="Kyrpides N.C."/>
            <person name="Ivanova N."/>
            <person name="Detter J.C."/>
            <person name="Walston-Davenport K."/>
            <person name="Han S."/>
            <person name="Adams M.W."/>
            <person name="Kelly R.M."/>
        </authorList>
    </citation>
    <scope>NUCLEOTIDE SEQUENCE [LARGE SCALE GENOMIC DNA]</scope>
    <source>
        <strain evidence="2">ATCC 700167 / DSM 13100 / OL</strain>
    </source>
</reference>
<dbReference type="AlphaFoldDB" id="E4Q631"/>
<dbReference type="STRING" id="632518.Calow_0837"/>
<accession>E4Q631</accession>
<dbReference type="KEGG" id="cow:Calow_0837"/>
<protein>
    <submittedName>
        <fullName evidence="1">Uncharacterized protein</fullName>
    </submittedName>
</protein>
<sequence>MLLNEIAEMIQNAGLGQTGVSIFIGQRPPTVKNAIVLNQYGGGPP</sequence>
<organism evidence="1 2">
    <name type="scientific">Caldicellulosiruptor owensensis (strain ATCC 700167 / DSM 13100 / OL)</name>
    <dbReference type="NCBI Taxonomy" id="632518"/>
    <lineage>
        <taxon>Bacteria</taxon>
        <taxon>Bacillati</taxon>
        <taxon>Bacillota</taxon>
        <taxon>Bacillota incertae sedis</taxon>
        <taxon>Caldicellulosiruptorales</taxon>
        <taxon>Caldicellulosiruptoraceae</taxon>
        <taxon>Caldicellulosiruptor</taxon>
    </lineage>
</organism>
<dbReference type="Proteomes" id="UP000006889">
    <property type="component" value="Chromosome"/>
</dbReference>